<name>A0A8J6XXH8_9BACT</name>
<sequence length="186" mass="21392">MNPALDPATAFDYYAYIAWATAALFILHGFAMGRWHKPYWMTGIPFLQREHQSSTSIPEFPNAARITEQFHQKGRQVILFHDFDMDRIGFRVKIPGPGLHLSIPMYHGLIRYDRYNQQIFLKCSIGWLPILAVVVGALLARRPPEFIPLPMLLFVTVMMVGSLAYSYFQVRKRCNKLMELLTGTGN</sequence>
<accession>A0A8J6XXH8</accession>
<keyword evidence="1" id="KW-0812">Transmembrane</keyword>
<proteinExistence type="predicted"/>
<comment type="caution">
    <text evidence="2">The sequence shown here is derived from an EMBL/GenBank/DDBJ whole genome shotgun (WGS) entry which is preliminary data.</text>
</comment>
<evidence type="ECO:0000313" key="3">
    <source>
        <dbReference type="Proteomes" id="UP000648239"/>
    </source>
</evidence>
<keyword evidence="1" id="KW-1133">Transmembrane helix</keyword>
<organism evidence="2 3">
    <name type="scientific">Candidatus Polarisedimenticola svalbardensis</name>
    <dbReference type="NCBI Taxonomy" id="2886004"/>
    <lineage>
        <taxon>Bacteria</taxon>
        <taxon>Pseudomonadati</taxon>
        <taxon>Acidobacteriota</taxon>
        <taxon>Candidatus Polarisedimenticolia</taxon>
        <taxon>Candidatus Polarisedimenticolales</taxon>
        <taxon>Candidatus Polarisedimenticolaceae</taxon>
        <taxon>Candidatus Polarisedimenticola</taxon>
    </lineage>
</organism>
<evidence type="ECO:0000313" key="2">
    <source>
        <dbReference type="EMBL" id="MBD3866512.1"/>
    </source>
</evidence>
<keyword evidence="1" id="KW-0472">Membrane</keyword>
<feature type="transmembrane region" description="Helical" evidence="1">
    <location>
        <begin position="13"/>
        <end position="31"/>
    </location>
</feature>
<evidence type="ECO:0000256" key="1">
    <source>
        <dbReference type="SAM" id="Phobius"/>
    </source>
</evidence>
<dbReference type="AlphaFoldDB" id="A0A8J6XXH8"/>
<protein>
    <submittedName>
        <fullName evidence="2">Uncharacterized protein</fullName>
    </submittedName>
</protein>
<reference evidence="2 3" key="1">
    <citation type="submission" date="2020-08" db="EMBL/GenBank/DDBJ databases">
        <title>Acidobacteriota in marine sediments use diverse sulfur dissimilation pathways.</title>
        <authorList>
            <person name="Wasmund K."/>
        </authorList>
    </citation>
    <scope>NUCLEOTIDE SEQUENCE [LARGE SCALE GENOMIC DNA]</scope>
    <source>
        <strain evidence="2">MAG AM4</strain>
    </source>
</reference>
<feature type="transmembrane region" description="Helical" evidence="1">
    <location>
        <begin position="119"/>
        <end position="140"/>
    </location>
</feature>
<dbReference type="EMBL" id="JACXWD010000001">
    <property type="protein sequence ID" value="MBD3866512.1"/>
    <property type="molecule type" value="Genomic_DNA"/>
</dbReference>
<gene>
    <name evidence="2" type="ORF">IFK94_00145</name>
</gene>
<dbReference type="Proteomes" id="UP000648239">
    <property type="component" value="Unassembled WGS sequence"/>
</dbReference>
<feature type="transmembrane region" description="Helical" evidence="1">
    <location>
        <begin position="146"/>
        <end position="168"/>
    </location>
</feature>